<name>A0A1K1M5C4_9FLAO</name>
<dbReference type="Proteomes" id="UP000183257">
    <property type="component" value="Unassembled WGS sequence"/>
</dbReference>
<evidence type="ECO:0000313" key="2">
    <source>
        <dbReference type="EMBL" id="SFW18315.1"/>
    </source>
</evidence>
<sequence length="428" mass="49012">MQKVLIITYYWPPAGGPGVQRWLKFVKYLRDFNIEPVVYVPENPNYPITDASFVNQIPEDIKIYKHKIKEPYGWASFLSKNKTKQISSGLIQHKNQSTVEKFLLWVRGNFFIPDARKNWIKPSVSYLSSVLEKEQIKTVITTGPPHSVHLIGLKLKQNLGINWVADFRDPWTSIGYHKKLRLSKASAKKHKYLEHLVLNTADSIVVTSETTKKEFLGITTKPIEVITNGFDGAVAEKVVLDNKFTISHIGSLLTGRNPENLWETLSELCDENEDFKNNLSLQFVGVVSEDVLETIYKYKLKTYVNLIGYVSHTEALAYQEKSQLLLLSEINSPDTVGIIAGKLFEYMRAQRPILGIGPKGWEVSTIIKETNTGVAFNYDEKSSLKSLLLDWFKDYKKQELRVNSTTINTYSRKERTAKLAKHLYGYRI</sequence>
<gene>
    <name evidence="2" type="ORF">SAMN05660313_00334</name>
</gene>
<dbReference type="SUPFAM" id="SSF53756">
    <property type="entry name" value="UDP-Glycosyltransferase/glycogen phosphorylase"/>
    <property type="match status" value="1"/>
</dbReference>
<dbReference type="OrthoDB" id="9794575at2"/>
<proteinExistence type="predicted"/>
<dbReference type="CDD" id="cd03794">
    <property type="entry name" value="GT4_WbuB-like"/>
    <property type="match status" value="1"/>
</dbReference>
<reference evidence="3" key="1">
    <citation type="submission" date="2016-11" db="EMBL/GenBank/DDBJ databases">
        <authorList>
            <person name="Varghese N."/>
            <person name="Submissions S."/>
        </authorList>
    </citation>
    <scope>NUCLEOTIDE SEQUENCE [LARGE SCALE GENOMIC DNA]</scope>
    <source>
        <strain evidence="3">DSM 24786</strain>
    </source>
</reference>
<organism evidence="2 3">
    <name type="scientific">Cellulophaga fucicola</name>
    <dbReference type="NCBI Taxonomy" id="76595"/>
    <lineage>
        <taxon>Bacteria</taxon>
        <taxon>Pseudomonadati</taxon>
        <taxon>Bacteroidota</taxon>
        <taxon>Flavobacteriia</taxon>
        <taxon>Flavobacteriales</taxon>
        <taxon>Flavobacteriaceae</taxon>
        <taxon>Cellulophaga</taxon>
    </lineage>
</organism>
<dbReference type="RefSeq" id="WP_072302013.1">
    <property type="nucleotide sequence ID" value="NZ_FPIY01000001.1"/>
</dbReference>
<dbReference type="GO" id="GO:0016757">
    <property type="term" value="F:glycosyltransferase activity"/>
    <property type="evidence" value="ECO:0007669"/>
    <property type="project" value="UniProtKB-ARBA"/>
</dbReference>
<dbReference type="AlphaFoldDB" id="A0A1K1M5C4"/>
<dbReference type="Pfam" id="PF13439">
    <property type="entry name" value="Glyco_transf_4"/>
    <property type="match status" value="1"/>
</dbReference>
<feature type="domain" description="Glycosyltransferase subfamily 4-like N-terminal" evidence="1">
    <location>
        <begin position="106"/>
        <end position="231"/>
    </location>
</feature>
<keyword evidence="3" id="KW-1185">Reference proteome</keyword>
<dbReference type="Gene3D" id="3.40.50.2000">
    <property type="entry name" value="Glycogen Phosphorylase B"/>
    <property type="match status" value="2"/>
</dbReference>
<protein>
    <recommendedName>
        <fullName evidence="1">Glycosyltransferase subfamily 4-like N-terminal domain-containing protein</fullName>
    </recommendedName>
</protein>
<dbReference type="EMBL" id="FPIY01000001">
    <property type="protein sequence ID" value="SFW18315.1"/>
    <property type="molecule type" value="Genomic_DNA"/>
</dbReference>
<evidence type="ECO:0000259" key="1">
    <source>
        <dbReference type="Pfam" id="PF13439"/>
    </source>
</evidence>
<dbReference type="STRING" id="76595.SAMN05660313_00334"/>
<dbReference type="InterPro" id="IPR028098">
    <property type="entry name" value="Glyco_trans_4-like_N"/>
</dbReference>
<accession>A0A1K1M5C4</accession>
<evidence type="ECO:0000313" key="3">
    <source>
        <dbReference type="Proteomes" id="UP000183257"/>
    </source>
</evidence>